<dbReference type="InterPro" id="IPR036047">
    <property type="entry name" value="F-box-like_dom_sf"/>
</dbReference>
<dbReference type="InterPro" id="IPR036770">
    <property type="entry name" value="Ankyrin_rpt-contain_sf"/>
</dbReference>
<organism evidence="5 6">
    <name type="scientific">Podospora didyma</name>
    <dbReference type="NCBI Taxonomy" id="330526"/>
    <lineage>
        <taxon>Eukaryota</taxon>
        <taxon>Fungi</taxon>
        <taxon>Dikarya</taxon>
        <taxon>Ascomycota</taxon>
        <taxon>Pezizomycotina</taxon>
        <taxon>Sordariomycetes</taxon>
        <taxon>Sordariomycetidae</taxon>
        <taxon>Sordariales</taxon>
        <taxon>Podosporaceae</taxon>
        <taxon>Podospora</taxon>
    </lineage>
</organism>
<evidence type="ECO:0000256" key="1">
    <source>
        <dbReference type="ARBA" id="ARBA00022737"/>
    </source>
</evidence>
<reference evidence="5" key="1">
    <citation type="journal article" date="2023" name="Mol. Phylogenet. Evol.">
        <title>Genome-scale phylogeny and comparative genomics of the fungal order Sordariales.</title>
        <authorList>
            <person name="Hensen N."/>
            <person name="Bonometti L."/>
            <person name="Westerberg I."/>
            <person name="Brannstrom I.O."/>
            <person name="Guillou S."/>
            <person name="Cros-Aarteil S."/>
            <person name="Calhoun S."/>
            <person name="Haridas S."/>
            <person name="Kuo A."/>
            <person name="Mondo S."/>
            <person name="Pangilinan J."/>
            <person name="Riley R."/>
            <person name="LaButti K."/>
            <person name="Andreopoulos B."/>
            <person name="Lipzen A."/>
            <person name="Chen C."/>
            <person name="Yan M."/>
            <person name="Daum C."/>
            <person name="Ng V."/>
            <person name="Clum A."/>
            <person name="Steindorff A."/>
            <person name="Ohm R.A."/>
            <person name="Martin F."/>
            <person name="Silar P."/>
            <person name="Natvig D.O."/>
            <person name="Lalanne C."/>
            <person name="Gautier V."/>
            <person name="Ament-Velasquez S.L."/>
            <person name="Kruys A."/>
            <person name="Hutchinson M.I."/>
            <person name="Powell A.J."/>
            <person name="Barry K."/>
            <person name="Miller A.N."/>
            <person name="Grigoriev I.V."/>
            <person name="Debuchy R."/>
            <person name="Gladieux P."/>
            <person name="Hiltunen Thoren M."/>
            <person name="Johannesson H."/>
        </authorList>
    </citation>
    <scope>NUCLEOTIDE SEQUENCE</scope>
    <source>
        <strain evidence="5">CBS 232.78</strain>
    </source>
</reference>
<dbReference type="Pfam" id="PF00023">
    <property type="entry name" value="Ank"/>
    <property type="match status" value="2"/>
</dbReference>
<dbReference type="PANTHER" id="PTHR24123:SF33">
    <property type="entry name" value="PROTEIN HOS4"/>
    <property type="match status" value="1"/>
</dbReference>
<feature type="repeat" description="ANK" evidence="3">
    <location>
        <begin position="338"/>
        <end position="371"/>
    </location>
</feature>
<dbReference type="SUPFAM" id="SSF81383">
    <property type="entry name" value="F-box domain"/>
    <property type="match status" value="1"/>
</dbReference>
<dbReference type="SMART" id="SM00248">
    <property type="entry name" value="ANK"/>
    <property type="match status" value="7"/>
</dbReference>
<feature type="repeat" description="ANK" evidence="3">
    <location>
        <begin position="255"/>
        <end position="282"/>
    </location>
</feature>
<name>A0AAE0TZR0_9PEZI</name>
<evidence type="ECO:0000256" key="2">
    <source>
        <dbReference type="ARBA" id="ARBA00023043"/>
    </source>
</evidence>
<gene>
    <name evidence="5" type="ORF">B0H63DRAFT_543664</name>
</gene>
<dbReference type="Pfam" id="PF12796">
    <property type="entry name" value="Ank_2"/>
    <property type="match status" value="1"/>
</dbReference>
<dbReference type="Pfam" id="PF12937">
    <property type="entry name" value="F-box-like"/>
    <property type="match status" value="1"/>
</dbReference>
<evidence type="ECO:0000313" key="6">
    <source>
        <dbReference type="Proteomes" id="UP001285441"/>
    </source>
</evidence>
<dbReference type="InterPro" id="IPR051165">
    <property type="entry name" value="Multifunctional_ANK_Repeat"/>
</dbReference>
<keyword evidence="6" id="KW-1185">Reference proteome</keyword>
<evidence type="ECO:0000256" key="3">
    <source>
        <dbReference type="PROSITE-ProRule" id="PRU00023"/>
    </source>
</evidence>
<protein>
    <recommendedName>
        <fullName evidence="4">F-box domain-containing protein</fullName>
    </recommendedName>
</protein>
<dbReference type="PROSITE" id="PS50181">
    <property type="entry name" value="FBOX"/>
    <property type="match status" value="1"/>
</dbReference>
<evidence type="ECO:0000259" key="4">
    <source>
        <dbReference type="PROSITE" id="PS50181"/>
    </source>
</evidence>
<proteinExistence type="predicted"/>
<dbReference type="PROSITE" id="PS50088">
    <property type="entry name" value="ANK_REPEAT"/>
    <property type="match status" value="4"/>
</dbReference>
<evidence type="ECO:0000313" key="5">
    <source>
        <dbReference type="EMBL" id="KAK3385344.1"/>
    </source>
</evidence>
<dbReference type="EMBL" id="JAULSW010000004">
    <property type="protein sequence ID" value="KAK3385344.1"/>
    <property type="molecule type" value="Genomic_DNA"/>
</dbReference>
<dbReference type="InterPro" id="IPR002110">
    <property type="entry name" value="Ankyrin_rpt"/>
</dbReference>
<reference evidence="5" key="2">
    <citation type="submission" date="2023-06" db="EMBL/GenBank/DDBJ databases">
        <authorList>
            <consortium name="Lawrence Berkeley National Laboratory"/>
            <person name="Haridas S."/>
            <person name="Hensen N."/>
            <person name="Bonometti L."/>
            <person name="Westerberg I."/>
            <person name="Brannstrom I.O."/>
            <person name="Guillou S."/>
            <person name="Cros-Aarteil S."/>
            <person name="Calhoun S."/>
            <person name="Kuo A."/>
            <person name="Mondo S."/>
            <person name="Pangilinan J."/>
            <person name="Riley R."/>
            <person name="LaButti K."/>
            <person name="Andreopoulos B."/>
            <person name="Lipzen A."/>
            <person name="Chen C."/>
            <person name="Yanf M."/>
            <person name="Daum C."/>
            <person name="Ng V."/>
            <person name="Clum A."/>
            <person name="Steindorff A."/>
            <person name="Ohm R."/>
            <person name="Martin F."/>
            <person name="Silar P."/>
            <person name="Natvig D."/>
            <person name="Lalanne C."/>
            <person name="Gautier V."/>
            <person name="Ament-velasquez S.L."/>
            <person name="Kruys A."/>
            <person name="Hutchinson M.I."/>
            <person name="Powell A.J."/>
            <person name="Barry K."/>
            <person name="Miller A.N."/>
            <person name="Grigoriev I.V."/>
            <person name="Debuchy R."/>
            <person name="Gladieux P."/>
            <person name="Thoren M.H."/>
            <person name="Johannesson H."/>
        </authorList>
    </citation>
    <scope>NUCLEOTIDE SEQUENCE</scope>
    <source>
        <strain evidence="5">CBS 232.78</strain>
    </source>
</reference>
<dbReference type="PRINTS" id="PR01415">
    <property type="entry name" value="ANKYRIN"/>
</dbReference>
<keyword evidence="2 3" id="KW-0040">ANK repeat</keyword>
<dbReference type="Gene3D" id="1.25.40.20">
    <property type="entry name" value="Ankyrin repeat-containing domain"/>
    <property type="match status" value="3"/>
</dbReference>
<keyword evidence="1" id="KW-0677">Repeat</keyword>
<dbReference type="SUPFAM" id="SSF48403">
    <property type="entry name" value="Ankyrin repeat"/>
    <property type="match status" value="2"/>
</dbReference>
<sequence>MAKLSSLPNEMLADIGSHLEEKELASLALTNRRMFSVAHPALWRQAFEDPLRARQLLHWATDKRRHDMLSRLLDHGVDPDTIYLSPILRSRLEDVFTAQGGHRGAFRPKDDHLLKVELCREKIARDIKFRNEVHEHFKRWGSESTCLQIPQDGVLRWPYNMSNALSHPYCDWKFFGPKTTNDDPENRFFWQWTPLHLATYLGDVDAVAMLLDHGADIEAQCRGLCGCSWPWTIGKTVNCWKDSSRQTVSPEKDRPAWTALHVAICSGHRQVADLLLERDASLIVGGVKYRGLRHADSKTTLTATALHSAAWLGLADACEWIIKSKGFNKTTLNKLDHSGRTALCLATNAGHIKTVAKLLIENGASLKFNSQNFINNPLAIICGQIDNCEDAIWFFEFLQNYDKDQAEGGKVGTLLSYSERRITYDRCLKDISDADGHPYHDTRWKVWKSLRTQQDGLESPPQEHEHSERSIEEVDRRITLARKLLALGANPNYVPDLRNLLSTRASPFFSDSRTTALLTAIQSGFAKMVKVLLDSGADANFKYSEKHPTGFYDGHIVTPLQLAITEAGKWTRLMDDESNKEAVQLVTHLLDNGASFDDGKVMIFLSKELSKATLDRYCSNPLHDDTVEKRLTSIAKLLLDRGIALPSNMKKEVWVKLLVGACTPGKVPFYKLLAERRTITAQELGRDNILTMLRKAAAPYKSSWRTTTEGDSDLARWILGLCIQKGQLQCITQADLVKVMKDIRKKKDHDTAASIGLFMMEKIKLQ</sequence>
<feature type="domain" description="F-box" evidence="4">
    <location>
        <begin position="1"/>
        <end position="46"/>
    </location>
</feature>
<feature type="repeat" description="ANK" evidence="3">
    <location>
        <begin position="193"/>
        <end position="222"/>
    </location>
</feature>
<accession>A0AAE0TZR0</accession>
<comment type="caution">
    <text evidence="5">The sequence shown here is derived from an EMBL/GenBank/DDBJ whole genome shotgun (WGS) entry which is preliminary data.</text>
</comment>
<feature type="repeat" description="ANK" evidence="3">
    <location>
        <begin position="512"/>
        <end position="544"/>
    </location>
</feature>
<dbReference type="InterPro" id="IPR001810">
    <property type="entry name" value="F-box_dom"/>
</dbReference>
<dbReference type="AlphaFoldDB" id="A0AAE0TZR0"/>
<dbReference type="PROSITE" id="PS50297">
    <property type="entry name" value="ANK_REP_REGION"/>
    <property type="match status" value="4"/>
</dbReference>
<dbReference type="PANTHER" id="PTHR24123">
    <property type="entry name" value="ANKYRIN REPEAT-CONTAINING"/>
    <property type="match status" value="1"/>
</dbReference>
<dbReference type="Proteomes" id="UP001285441">
    <property type="component" value="Unassembled WGS sequence"/>
</dbReference>